<gene>
    <name evidence="2" type="ORF">AB5J51_10550</name>
</gene>
<evidence type="ECO:0000313" key="2">
    <source>
        <dbReference type="EMBL" id="XDV63342.1"/>
    </source>
</evidence>
<feature type="region of interest" description="Disordered" evidence="1">
    <location>
        <begin position="31"/>
        <end position="53"/>
    </location>
</feature>
<proteinExistence type="predicted"/>
<accession>A0AB39Y2T2</accession>
<protein>
    <submittedName>
        <fullName evidence="2">Uncharacterized protein</fullName>
    </submittedName>
</protein>
<organism evidence="2">
    <name type="scientific">Streptomyces sp. R33</name>
    <dbReference type="NCBI Taxonomy" id="3238629"/>
    <lineage>
        <taxon>Bacteria</taxon>
        <taxon>Bacillati</taxon>
        <taxon>Actinomycetota</taxon>
        <taxon>Actinomycetes</taxon>
        <taxon>Kitasatosporales</taxon>
        <taxon>Streptomycetaceae</taxon>
        <taxon>Streptomyces</taxon>
    </lineage>
</organism>
<dbReference type="RefSeq" id="WP_369777524.1">
    <property type="nucleotide sequence ID" value="NZ_CP165727.1"/>
</dbReference>
<evidence type="ECO:0000256" key="1">
    <source>
        <dbReference type="SAM" id="MobiDB-lite"/>
    </source>
</evidence>
<sequence>MDGAVRRVTAALATRGHPLALRLDARDVDTSLQAGTAPPRSAALTRSGLWNSR</sequence>
<dbReference type="AlphaFoldDB" id="A0AB39Y2T2"/>
<dbReference type="EMBL" id="CP165727">
    <property type="protein sequence ID" value="XDV63342.1"/>
    <property type="molecule type" value="Genomic_DNA"/>
</dbReference>
<reference evidence="2" key="1">
    <citation type="submission" date="2024-08" db="EMBL/GenBank/DDBJ databases">
        <authorList>
            <person name="Yu S.T."/>
        </authorList>
    </citation>
    <scope>NUCLEOTIDE SEQUENCE</scope>
    <source>
        <strain evidence="2">R33</strain>
    </source>
</reference>
<name>A0AB39Y2T2_9ACTN</name>